<sequence length="389" mass="44919">MFEDVIKYYDEDSWRRYFSVDVAEFYSSVEGLLRLRRELVEELTSDSVGNLITKSNIYMEILFGGLRVSESKPLTDNALALFYKNVFGVGLKDEDLRKVVTRLREGLTLEKAAEDMHCTVENTSILEILQDTSLKLEAVYKSLRGVVEKPKPKEYKLNTSTIGLEAMQDVLNAGKKLLPLYNPLSFFIISIYSIPKFYATEAYTKLFEKDTQSLLKKYGIHITKLVEPDLPDEKIRSEREVVGLEDDCVGYLIRKVILNIYLLFQREILRHFFTIEDEFNKYINIYANKLKVSIVVEKFNDVIGALKNVGSKANALNIIKDMNLMISNYEFYYGEGSVVGGEVKIRDYGVNYTKFFAFLAPQMFLGLARVRPYTSAKWFDWLCTLGWEK</sequence>
<reference evidence="1 2" key="1">
    <citation type="submission" date="2023-05" db="EMBL/GenBank/DDBJ databases">
        <title>A new hyperthermophilic archaea 'Ignisphaera cupida' sp. nov. and description of the family 'Ignisphaeraceae' fam. nov.</title>
        <authorList>
            <person name="Podosokorskaya O.A."/>
            <person name="Elcheninov A.G."/>
            <person name="Klukina A."/>
            <person name="Merkel A.Y."/>
        </authorList>
    </citation>
    <scope>NUCLEOTIDE SEQUENCE [LARGE SCALE GENOMIC DNA]</scope>
    <source>
        <strain evidence="1 2">4213-co</strain>
    </source>
</reference>
<evidence type="ECO:0000313" key="2">
    <source>
        <dbReference type="Proteomes" id="UP001529235"/>
    </source>
</evidence>
<gene>
    <name evidence="1" type="ORF">QPL79_05910</name>
</gene>
<proteinExistence type="predicted"/>
<dbReference type="RefSeq" id="WP_285273878.1">
    <property type="nucleotide sequence ID" value="NZ_JASNVW010000003.1"/>
</dbReference>
<protein>
    <submittedName>
        <fullName evidence="1">Uncharacterized protein</fullName>
    </submittedName>
</protein>
<dbReference type="AlphaFoldDB" id="A0ABD4Z8K4"/>
<comment type="caution">
    <text evidence="1">The sequence shown here is derived from an EMBL/GenBank/DDBJ whole genome shotgun (WGS) entry which is preliminary data.</text>
</comment>
<dbReference type="EMBL" id="JASNVW010000003">
    <property type="protein sequence ID" value="MDK6028893.1"/>
    <property type="molecule type" value="Genomic_DNA"/>
</dbReference>
<keyword evidence="2" id="KW-1185">Reference proteome</keyword>
<accession>A0ABD4Z8K4</accession>
<evidence type="ECO:0000313" key="1">
    <source>
        <dbReference type="EMBL" id="MDK6028893.1"/>
    </source>
</evidence>
<organism evidence="1 2">
    <name type="scientific">Ignisphaera cupida</name>
    <dbReference type="NCBI Taxonomy" id="3050454"/>
    <lineage>
        <taxon>Archaea</taxon>
        <taxon>Thermoproteota</taxon>
        <taxon>Thermoprotei</taxon>
        <taxon>Desulfurococcales</taxon>
        <taxon>Desulfurococcaceae</taxon>
        <taxon>Ignisphaera</taxon>
    </lineage>
</organism>
<name>A0ABD4Z8K4_9CREN</name>
<dbReference type="Proteomes" id="UP001529235">
    <property type="component" value="Unassembled WGS sequence"/>
</dbReference>